<dbReference type="STRING" id="93759.A0A1R3G2F0"/>
<dbReference type="SMART" id="SM00468">
    <property type="entry name" value="PreSET"/>
    <property type="match status" value="1"/>
</dbReference>
<keyword evidence="5" id="KW-0949">S-adenosyl-L-methionine</keyword>
<feature type="domain" description="SET" evidence="10">
    <location>
        <begin position="603"/>
        <end position="737"/>
    </location>
</feature>
<evidence type="ECO:0000259" key="10">
    <source>
        <dbReference type="PROSITE" id="PS50280"/>
    </source>
</evidence>
<dbReference type="InterPro" id="IPR015947">
    <property type="entry name" value="PUA-like_sf"/>
</dbReference>
<dbReference type="InterPro" id="IPR051357">
    <property type="entry name" value="H3K9_HMTase_SUVAR3-9"/>
</dbReference>
<dbReference type="SUPFAM" id="SSF88697">
    <property type="entry name" value="PUA domain-like"/>
    <property type="match status" value="1"/>
</dbReference>
<dbReference type="PROSITE" id="PS50868">
    <property type="entry name" value="POST_SET"/>
    <property type="match status" value="1"/>
</dbReference>
<dbReference type="GO" id="GO:0003690">
    <property type="term" value="F:double-stranded DNA binding"/>
    <property type="evidence" value="ECO:0007669"/>
    <property type="project" value="TreeGrafter"/>
</dbReference>
<keyword evidence="8" id="KW-0137">Centromere</keyword>
<keyword evidence="7 9" id="KW-0539">Nucleus</keyword>
<feature type="domain" description="Post-SET" evidence="12">
    <location>
        <begin position="751"/>
        <end position="767"/>
    </location>
</feature>
<protein>
    <recommendedName>
        <fullName evidence="16">SET domain-containing protein</fullName>
    </recommendedName>
</protein>
<evidence type="ECO:0000259" key="12">
    <source>
        <dbReference type="PROSITE" id="PS50868"/>
    </source>
</evidence>
<evidence type="ECO:0000256" key="7">
    <source>
        <dbReference type="ARBA" id="ARBA00023242"/>
    </source>
</evidence>
<proteinExistence type="predicted"/>
<dbReference type="Pfam" id="PF05033">
    <property type="entry name" value="Pre-SET"/>
    <property type="match status" value="1"/>
</dbReference>
<feature type="domain" description="Pre-SET" evidence="11">
    <location>
        <begin position="540"/>
        <end position="600"/>
    </location>
</feature>
<comment type="caution">
    <text evidence="14">The sequence shown here is derived from an EMBL/GenBank/DDBJ whole genome shotgun (WGS) entry which is preliminary data.</text>
</comment>
<dbReference type="PROSITE" id="PS51575">
    <property type="entry name" value="SAM_MT43_SUVAR39_2"/>
    <property type="match status" value="1"/>
</dbReference>
<evidence type="ECO:0000256" key="1">
    <source>
        <dbReference type="ARBA" id="ARBA00004584"/>
    </source>
</evidence>
<dbReference type="PANTHER" id="PTHR45660:SF83">
    <property type="entry name" value="HISTONE-LYSINE N-METHYLTRANSFERASE, H3 LYSINE-9 SPECIFIC SUVH5-LIKE ISOFORM X1"/>
    <property type="match status" value="1"/>
</dbReference>
<dbReference type="InterPro" id="IPR007728">
    <property type="entry name" value="Pre-SET_dom"/>
</dbReference>
<dbReference type="GO" id="GO:0042054">
    <property type="term" value="F:histone methyltransferase activity"/>
    <property type="evidence" value="ECO:0007669"/>
    <property type="project" value="InterPro"/>
</dbReference>
<gene>
    <name evidence="14" type="ORF">COLO4_37315</name>
</gene>
<dbReference type="GO" id="GO:0008270">
    <property type="term" value="F:zinc ion binding"/>
    <property type="evidence" value="ECO:0007669"/>
    <property type="project" value="InterPro"/>
</dbReference>
<dbReference type="InterPro" id="IPR046341">
    <property type="entry name" value="SET_dom_sf"/>
</dbReference>
<name>A0A1R3G2F0_9ROSI</name>
<evidence type="ECO:0000256" key="3">
    <source>
        <dbReference type="ARBA" id="ARBA00022603"/>
    </source>
</evidence>
<dbReference type="InterPro" id="IPR003105">
    <property type="entry name" value="SRA_YDG"/>
</dbReference>
<evidence type="ECO:0000256" key="6">
    <source>
        <dbReference type="ARBA" id="ARBA00022853"/>
    </source>
</evidence>
<evidence type="ECO:0000256" key="8">
    <source>
        <dbReference type="ARBA" id="ARBA00023328"/>
    </source>
</evidence>
<evidence type="ECO:0000313" key="14">
    <source>
        <dbReference type="EMBL" id="OMO52272.1"/>
    </source>
</evidence>
<keyword evidence="6" id="KW-0156">Chromatin regulator</keyword>
<dbReference type="PANTHER" id="PTHR45660">
    <property type="entry name" value="HISTONE-LYSINE N-METHYLTRANSFERASE SETMAR"/>
    <property type="match status" value="1"/>
</dbReference>
<keyword evidence="15" id="KW-1185">Reference proteome</keyword>
<dbReference type="Gene3D" id="2.30.280.10">
    <property type="entry name" value="SRA-YDG"/>
    <property type="match status" value="1"/>
</dbReference>
<comment type="subcellular location">
    <subcellularLocation>
        <location evidence="1">Chromosome</location>
        <location evidence="1">Centromere</location>
    </subcellularLocation>
    <subcellularLocation>
        <location evidence="9">Nucleus</location>
    </subcellularLocation>
</comment>
<reference evidence="15" key="1">
    <citation type="submission" date="2013-09" db="EMBL/GenBank/DDBJ databases">
        <title>Corchorus olitorius genome sequencing.</title>
        <authorList>
            <person name="Alam M."/>
            <person name="Haque M.S."/>
            <person name="Islam M.S."/>
            <person name="Emdad E.M."/>
            <person name="Islam M.M."/>
            <person name="Ahmed B."/>
            <person name="Halim A."/>
            <person name="Hossen Q.M.M."/>
            <person name="Hossain M.Z."/>
            <person name="Ahmed R."/>
            <person name="Khan M.M."/>
            <person name="Islam R."/>
            <person name="Rashid M.M."/>
            <person name="Khan S.A."/>
            <person name="Rahman M.S."/>
            <person name="Alam M."/>
            <person name="Yahiya A.S."/>
            <person name="Khan M.S."/>
            <person name="Azam M.S."/>
            <person name="Haque T."/>
            <person name="Lashkar M.Z.H."/>
            <person name="Akhand A.I."/>
            <person name="Morshed G."/>
            <person name="Roy S."/>
            <person name="Uddin K.S."/>
            <person name="Rabeya T."/>
            <person name="Hossain A.S."/>
            <person name="Chowdhury A."/>
            <person name="Snigdha A.R."/>
            <person name="Mortoza M.S."/>
            <person name="Matin S.A."/>
            <person name="Hoque S.M.E."/>
            <person name="Islam M.K."/>
            <person name="Roy D.K."/>
            <person name="Haider R."/>
            <person name="Moosa M.M."/>
            <person name="Elias S.M."/>
            <person name="Hasan A.M."/>
            <person name="Jahan S."/>
            <person name="Shafiuddin M."/>
            <person name="Mahmood N."/>
            <person name="Shommy N.S."/>
        </authorList>
    </citation>
    <scope>NUCLEOTIDE SEQUENCE [LARGE SCALE GENOMIC DNA]</scope>
    <source>
        <strain evidence="15">cv. O-4</strain>
    </source>
</reference>
<keyword evidence="4" id="KW-0808">Transferase</keyword>
<dbReference type="GO" id="GO:0005634">
    <property type="term" value="C:nucleus"/>
    <property type="evidence" value="ECO:0007669"/>
    <property type="project" value="UniProtKB-SubCell"/>
</dbReference>
<organism evidence="14 15">
    <name type="scientific">Corchorus olitorius</name>
    <dbReference type="NCBI Taxonomy" id="93759"/>
    <lineage>
        <taxon>Eukaryota</taxon>
        <taxon>Viridiplantae</taxon>
        <taxon>Streptophyta</taxon>
        <taxon>Embryophyta</taxon>
        <taxon>Tracheophyta</taxon>
        <taxon>Spermatophyta</taxon>
        <taxon>Magnoliopsida</taxon>
        <taxon>eudicotyledons</taxon>
        <taxon>Gunneridae</taxon>
        <taxon>Pentapetalae</taxon>
        <taxon>rosids</taxon>
        <taxon>malvids</taxon>
        <taxon>Malvales</taxon>
        <taxon>Malvaceae</taxon>
        <taxon>Grewioideae</taxon>
        <taxon>Apeibeae</taxon>
        <taxon>Corchorus</taxon>
    </lineage>
</organism>
<evidence type="ECO:0000256" key="5">
    <source>
        <dbReference type="ARBA" id="ARBA00022691"/>
    </source>
</evidence>
<dbReference type="GO" id="GO:0032259">
    <property type="term" value="P:methylation"/>
    <property type="evidence" value="ECO:0007669"/>
    <property type="project" value="UniProtKB-KW"/>
</dbReference>
<dbReference type="SMART" id="SM00317">
    <property type="entry name" value="SET"/>
    <property type="match status" value="1"/>
</dbReference>
<dbReference type="AlphaFoldDB" id="A0A1R3G2F0"/>
<dbReference type="Pfam" id="PF02182">
    <property type="entry name" value="SAD_SRA"/>
    <property type="match status" value="1"/>
</dbReference>
<sequence>MVEVLSRERPHGFPPPEYKRRRVSAIRDYPLGCGMSDPRKGQRAGSGCPVVRKYPPPKIRKGFTIERDFPSTLNAPTEDFNANHVRERTNAKQDDLPAKDVRDCKPMDHSTATKMNSSPEVKESNLAMIVWNGQCQLDIPIATNVYVCRDVEDSSPSKVEDYEVVLKDEKRHKVSSPTKQASLLMVVNDEQDHQAIEGCEDDLVVNSSQEVVCNDLVTVCNNELRNPCEMVKEVLHLFRDVYHEWLKAAEKKCSGLHTQVATFLRKQHKWVNMDKRLGPVPGVEVGDFFDWRTDLSIVGLHHQYVCGIDHMELDGRKLATSIVDSGIYDNVVESHDEQEFSDVLIYSGVGENPKISKKPINDQKLEGGNLALKNSAEAKTPIRVIRKLSFKRANKKGSEYKYVYDGLYFVDGVREERASTGRLVFKFVLKRFPGQPKLDWTRLARVVNSLDDERNDISQGEENMPIRVVNSLDDERNDMSQGEENIPISVVNSLDDERNDISQGEENIPIRVVNLLDDEKLPSFNYITNVTYPKTCRPPNGCDCIGGCSDSEDCPCVIKNGGEIPYNYGECVMNVKPLIVECGPSCKCFTSCLNRVSQRGIRFPLEVFKTERKGWGVRSRSFIPSGGFICEYIGEVLGDNEAENLIGHDEYLFNIGNYHRNSLHDASELSHSTVVNESFTIDAAQYGNVGRFINHSCSPNLYAQEVLFDHDDKRMPHIMLFAVEDIPPLEELTYDYNYEIGTVVDANGKMKVKACHCGSSECNGRMY</sequence>
<dbReference type="GO" id="GO:0000775">
    <property type="term" value="C:chromosome, centromeric region"/>
    <property type="evidence" value="ECO:0007669"/>
    <property type="project" value="UniProtKB-SubCell"/>
</dbReference>
<evidence type="ECO:0000313" key="15">
    <source>
        <dbReference type="Proteomes" id="UP000187203"/>
    </source>
</evidence>
<dbReference type="InterPro" id="IPR025794">
    <property type="entry name" value="H3-K9-MeTrfase_plant"/>
</dbReference>
<evidence type="ECO:0000259" key="13">
    <source>
        <dbReference type="PROSITE" id="PS51015"/>
    </source>
</evidence>
<dbReference type="PROSITE" id="PS51015">
    <property type="entry name" value="YDG"/>
    <property type="match status" value="1"/>
</dbReference>
<dbReference type="SUPFAM" id="SSF82199">
    <property type="entry name" value="SET domain"/>
    <property type="match status" value="1"/>
</dbReference>
<dbReference type="InterPro" id="IPR001214">
    <property type="entry name" value="SET_dom"/>
</dbReference>
<dbReference type="OrthoDB" id="5792673at2759"/>
<accession>A0A1R3G2F0</accession>
<dbReference type="SMART" id="SM00466">
    <property type="entry name" value="SRA"/>
    <property type="match status" value="1"/>
</dbReference>
<dbReference type="Pfam" id="PF00856">
    <property type="entry name" value="SET"/>
    <property type="match status" value="1"/>
</dbReference>
<feature type="domain" description="YDG" evidence="13">
    <location>
        <begin position="278"/>
        <end position="431"/>
    </location>
</feature>
<dbReference type="PROSITE" id="PS50867">
    <property type="entry name" value="PRE_SET"/>
    <property type="match status" value="1"/>
</dbReference>
<evidence type="ECO:0000256" key="9">
    <source>
        <dbReference type="PROSITE-ProRule" id="PRU00358"/>
    </source>
</evidence>
<dbReference type="InterPro" id="IPR003616">
    <property type="entry name" value="Post-SET_dom"/>
</dbReference>
<evidence type="ECO:0000256" key="4">
    <source>
        <dbReference type="ARBA" id="ARBA00022679"/>
    </source>
</evidence>
<dbReference type="Proteomes" id="UP000187203">
    <property type="component" value="Unassembled WGS sequence"/>
</dbReference>
<dbReference type="EMBL" id="AWUE01023877">
    <property type="protein sequence ID" value="OMO52272.1"/>
    <property type="molecule type" value="Genomic_DNA"/>
</dbReference>
<evidence type="ECO:0000259" key="11">
    <source>
        <dbReference type="PROSITE" id="PS50867"/>
    </source>
</evidence>
<dbReference type="InterPro" id="IPR036987">
    <property type="entry name" value="SRA-YDG_sf"/>
</dbReference>
<evidence type="ECO:0000256" key="2">
    <source>
        <dbReference type="ARBA" id="ARBA00022454"/>
    </source>
</evidence>
<evidence type="ECO:0008006" key="16">
    <source>
        <dbReference type="Google" id="ProtNLM"/>
    </source>
</evidence>
<keyword evidence="3" id="KW-0489">Methyltransferase</keyword>
<dbReference type="PROSITE" id="PS50280">
    <property type="entry name" value="SET"/>
    <property type="match status" value="1"/>
</dbReference>
<dbReference type="Gene3D" id="2.170.270.10">
    <property type="entry name" value="SET domain"/>
    <property type="match status" value="1"/>
</dbReference>
<keyword evidence="2" id="KW-0158">Chromosome</keyword>